<sequence>MLAEFDTGTGLLRYVNAVRKHEDDTTLVLVEWSAATSANSEP</sequence>
<evidence type="ECO:0000313" key="1">
    <source>
        <dbReference type="EMBL" id="WSA33595.1"/>
    </source>
</evidence>
<reference evidence="1 2" key="1">
    <citation type="submission" date="2022-10" db="EMBL/GenBank/DDBJ databases">
        <title>The complete genomes of actinobacterial strains from the NBC collection.</title>
        <authorList>
            <person name="Joergensen T.S."/>
            <person name="Alvarez Arevalo M."/>
            <person name="Sterndorff E.B."/>
            <person name="Faurdal D."/>
            <person name="Vuksanovic O."/>
            <person name="Mourched A.-S."/>
            <person name="Charusanti P."/>
            <person name="Shaw S."/>
            <person name="Blin K."/>
            <person name="Weber T."/>
        </authorList>
    </citation>
    <scope>NUCLEOTIDE SEQUENCE [LARGE SCALE GENOMIC DNA]</scope>
    <source>
        <strain evidence="1 2">NBC 01809</strain>
    </source>
</reference>
<dbReference type="Proteomes" id="UP001334804">
    <property type="component" value="Chromosome"/>
</dbReference>
<keyword evidence="2" id="KW-1185">Reference proteome</keyword>
<dbReference type="EMBL" id="CP109071">
    <property type="protein sequence ID" value="WSA33595.1"/>
    <property type="molecule type" value="Genomic_DNA"/>
</dbReference>
<gene>
    <name evidence="1" type="ORF">OIE14_05980</name>
</gene>
<proteinExistence type="predicted"/>
<organism evidence="1 2">
    <name type="scientific">Micromonospora peucetia</name>
    <dbReference type="NCBI Taxonomy" id="47871"/>
    <lineage>
        <taxon>Bacteria</taxon>
        <taxon>Bacillati</taxon>
        <taxon>Actinomycetota</taxon>
        <taxon>Actinomycetes</taxon>
        <taxon>Micromonosporales</taxon>
        <taxon>Micromonosporaceae</taxon>
        <taxon>Micromonospora</taxon>
    </lineage>
</organism>
<dbReference type="RefSeq" id="WP_266316518.1">
    <property type="nucleotide sequence ID" value="NZ_CP109071.1"/>
</dbReference>
<protein>
    <submittedName>
        <fullName evidence="1">Uncharacterized protein</fullName>
    </submittedName>
</protein>
<name>A0ABZ1EFI6_9ACTN</name>
<evidence type="ECO:0000313" key="2">
    <source>
        <dbReference type="Proteomes" id="UP001334804"/>
    </source>
</evidence>
<accession>A0ABZ1EFI6</accession>